<dbReference type="InterPro" id="IPR004518">
    <property type="entry name" value="MazG-like_dom"/>
</dbReference>
<dbReference type="Pfam" id="PF03819">
    <property type="entry name" value="MazG"/>
    <property type="match status" value="1"/>
</dbReference>
<evidence type="ECO:0000313" key="3">
    <source>
        <dbReference type="Proteomes" id="UP000229370"/>
    </source>
</evidence>
<dbReference type="AlphaFoldDB" id="A0A2M8GL77"/>
<gene>
    <name evidence="2" type="ORF">CO007_05305</name>
</gene>
<evidence type="ECO:0000259" key="1">
    <source>
        <dbReference type="Pfam" id="PF03819"/>
    </source>
</evidence>
<protein>
    <recommendedName>
        <fullName evidence="1">NTP pyrophosphohydrolase MazG-like domain-containing protein</fullName>
    </recommendedName>
</protein>
<proteinExistence type="predicted"/>
<name>A0A2M8GL77_9BACT</name>
<feature type="domain" description="NTP pyrophosphohydrolase MazG-like" evidence="1">
    <location>
        <begin position="16"/>
        <end position="57"/>
    </location>
</feature>
<dbReference type="SUPFAM" id="SSF101386">
    <property type="entry name" value="all-alpha NTP pyrophosphatases"/>
    <property type="match status" value="1"/>
</dbReference>
<evidence type="ECO:0000313" key="2">
    <source>
        <dbReference type="EMBL" id="PJC81316.1"/>
    </source>
</evidence>
<reference evidence="3" key="1">
    <citation type="submission" date="2017-09" db="EMBL/GenBank/DDBJ databases">
        <title>Depth-based differentiation of microbial function through sediment-hosted aquifers and enrichment of novel symbionts in the deep terrestrial subsurface.</title>
        <authorList>
            <person name="Probst A.J."/>
            <person name="Ladd B."/>
            <person name="Jarett J.K."/>
            <person name="Geller-Mcgrath D.E."/>
            <person name="Sieber C.M.K."/>
            <person name="Emerson J.B."/>
            <person name="Anantharaman K."/>
            <person name="Thomas B.C."/>
            <person name="Malmstrom R."/>
            <person name="Stieglmeier M."/>
            <person name="Klingl A."/>
            <person name="Woyke T."/>
            <person name="Ryan C.M."/>
            <person name="Banfield J.F."/>
        </authorList>
    </citation>
    <scope>NUCLEOTIDE SEQUENCE [LARGE SCALE GENOMIC DNA]</scope>
</reference>
<sequence length="66" mass="7921">MKDVNDLFNLVKSDFDKEKLKHELSDCLWSVLVLAGEFNINIEQSFQENMDKLEKRIDKELRNYKD</sequence>
<comment type="caution">
    <text evidence="2">The sequence shown here is derived from an EMBL/GenBank/DDBJ whole genome shotgun (WGS) entry which is preliminary data.</text>
</comment>
<accession>A0A2M8GL77</accession>
<dbReference type="Proteomes" id="UP000229370">
    <property type="component" value="Unassembled WGS sequence"/>
</dbReference>
<dbReference type="EMBL" id="PFQK01000091">
    <property type="protein sequence ID" value="PJC81316.1"/>
    <property type="molecule type" value="Genomic_DNA"/>
</dbReference>
<organism evidence="2 3">
    <name type="scientific">Candidatus Roizmanbacteria bacterium CG_4_8_14_3_um_filter_36_10</name>
    <dbReference type="NCBI Taxonomy" id="1974834"/>
    <lineage>
        <taxon>Bacteria</taxon>
        <taxon>Candidatus Roizmaniibacteriota</taxon>
    </lineage>
</organism>
<dbReference type="Gene3D" id="1.10.287.1080">
    <property type="entry name" value="MazG-like"/>
    <property type="match status" value="1"/>
</dbReference>